<keyword evidence="3" id="KW-1185">Reference proteome</keyword>
<feature type="domain" description="Thoeris anti-defense 2-like" evidence="1">
    <location>
        <begin position="5"/>
        <end position="66"/>
    </location>
</feature>
<gene>
    <name evidence="2" type="ORF">H9661_12795</name>
</gene>
<dbReference type="EMBL" id="JACSRA010000021">
    <property type="protein sequence ID" value="MBD7912235.1"/>
    <property type="molecule type" value="Genomic_DNA"/>
</dbReference>
<evidence type="ECO:0000259" key="1">
    <source>
        <dbReference type="Pfam" id="PF11195"/>
    </source>
</evidence>
<accession>A0ABR8PVR4</accession>
<comment type="caution">
    <text evidence="2">The sequence shown here is derived from an EMBL/GenBank/DDBJ whole genome shotgun (WGS) entry which is preliminary data.</text>
</comment>
<sequence length="66" mass="7989">MEILRFDEAFKELIDNKRTISRKAWLPSWDISYDEENKEIIYFDGHGSQRWCPSHEDIVSTDWQIV</sequence>
<reference evidence="2 3" key="1">
    <citation type="submission" date="2020-08" db="EMBL/GenBank/DDBJ databases">
        <title>A Genomic Blueprint of the Chicken Gut Microbiome.</title>
        <authorList>
            <person name="Gilroy R."/>
            <person name="Ravi A."/>
            <person name="Getino M."/>
            <person name="Pursley I."/>
            <person name="Horton D.L."/>
            <person name="Alikhan N.-F."/>
            <person name="Baker D."/>
            <person name="Gharbi K."/>
            <person name="Hall N."/>
            <person name="Watson M."/>
            <person name="Adriaenssens E.M."/>
            <person name="Foster-Nyarko E."/>
            <person name="Jarju S."/>
            <person name="Secka A."/>
            <person name="Antonio M."/>
            <person name="Oren A."/>
            <person name="Chaudhuri R."/>
            <person name="La Ragione R.M."/>
            <person name="Hildebrand F."/>
            <person name="Pallen M.J."/>
        </authorList>
    </citation>
    <scope>NUCLEOTIDE SEQUENCE [LARGE SCALE GENOMIC DNA]</scope>
    <source>
        <strain evidence="2 3">Sa3CVN1</strain>
    </source>
</reference>
<dbReference type="Proteomes" id="UP000627781">
    <property type="component" value="Unassembled WGS sequence"/>
</dbReference>
<evidence type="ECO:0000313" key="2">
    <source>
        <dbReference type="EMBL" id="MBD7912235.1"/>
    </source>
</evidence>
<organism evidence="2 3">
    <name type="scientific">Clostridium cibarium</name>
    <dbReference type="NCBI Taxonomy" id="2762247"/>
    <lineage>
        <taxon>Bacteria</taxon>
        <taxon>Bacillati</taxon>
        <taxon>Bacillota</taxon>
        <taxon>Clostridia</taxon>
        <taxon>Eubacteriales</taxon>
        <taxon>Clostridiaceae</taxon>
        <taxon>Clostridium</taxon>
    </lineage>
</organism>
<proteinExistence type="predicted"/>
<dbReference type="InterPro" id="IPR021361">
    <property type="entry name" value="Tad2-like_dom"/>
</dbReference>
<evidence type="ECO:0000313" key="3">
    <source>
        <dbReference type="Proteomes" id="UP000627781"/>
    </source>
</evidence>
<protein>
    <recommendedName>
        <fullName evidence="1">Thoeris anti-defense 2-like domain-containing protein</fullName>
    </recommendedName>
</protein>
<name>A0ABR8PVR4_9CLOT</name>
<dbReference type="Pfam" id="PF11195">
    <property type="entry name" value="Tad2-like"/>
    <property type="match status" value="1"/>
</dbReference>